<reference evidence="2 3" key="1">
    <citation type="submission" date="2024-01" db="EMBL/GenBank/DDBJ databases">
        <title>Unpublished Manusciprt.</title>
        <authorList>
            <person name="Duman M."/>
            <person name="Valdes E.G."/>
            <person name="Ajmi N."/>
            <person name="Altun S."/>
            <person name="Saticioglu I.B."/>
        </authorList>
    </citation>
    <scope>NUCLEOTIDE SEQUENCE [LARGE SCALE GENOMIC DNA]</scope>
    <source>
        <strain evidence="2 3">120P</strain>
    </source>
</reference>
<proteinExistence type="predicted"/>
<sequence length="189" mass="19612">MIREHVARQSAAPYFMAQAAIVQENAIEQLDVRIKEQAAEIEALKRAQNASHQNSGGFLAGLVGSRSQPQSVESRSASSLAGNTGAQSSLASGRFGQQPGAGQQLEFVQRGASAQGGGFLSGALQTAAGVAGGMVLGNMLMGMFQDDGVDQLSSQAPAEEPPVAQDEPAADDYYADEGFFGDGEDDEFV</sequence>
<feature type="region of interest" description="Disordered" evidence="1">
    <location>
        <begin position="148"/>
        <end position="189"/>
    </location>
</feature>
<protein>
    <submittedName>
        <fullName evidence="2">DUF2076 family protein</fullName>
    </submittedName>
</protein>
<gene>
    <name evidence="2" type="ORF">V0R53_11375</name>
</gene>
<dbReference type="AlphaFoldDB" id="A0AB35WQM1"/>
<name>A0AB35WQM1_9PSED</name>
<feature type="compositionally biased region" description="Polar residues" evidence="1">
    <location>
        <begin position="65"/>
        <end position="91"/>
    </location>
</feature>
<dbReference type="Proteomes" id="UP001307839">
    <property type="component" value="Unassembled WGS sequence"/>
</dbReference>
<dbReference type="RefSeq" id="WP_330079602.1">
    <property type="nucleotide sequence ID" value="NZ_JAZDCU010000006.1"/>
</dbReference>
<accession>A0AB35WQM1</accession>
<comment type="caution">
    <text evidence="2">The sequence shown here is derived from an EMBL/GenBank/DDBJ whole genome shotgun (WGS) entry which is preliminary data.</text>
</comment>
<dbReference type="InterPro" id="IPR018648">
    <property type="entry name" value="DUF2076"/>
</dbReference>
<dbReference type="Pfam" id="PF09849">
    <property type="entry name" value="DUF2076"/>
    <property type="match status" value="1"/>
</dbReference>
<dbReference type="EMBL" id="JAZDQP010000007">
    <property type="protein sequence ID" value="MEE1866995.1"/>
    <property type="molecule type" value="Genomic_DNA"/>
</dbReference>
<organism evidence="2 3">
    <name type="scientific">Pseudomonas auratipiscis</name>
    <dbReference type="NCBI Taxonomy" id="3115853"/>
    <lineage>
        <taxon>Bacteria</taxon>
        <taxon>Pseudomonadati</taxon>
        <taxon>Pseudomonadota</taxon>
        <taxon>Gammaproteobacteria</taxon>
        <taxon>Pseudomonadales</taxon>
        <taxon>Pseudomonadaceae</taxon>
        <taxon>Pseudomonas</taxon>
    </lineage>
</organism>
<keyword evidence="3" id="KW-1185">Reference proteome</keyword>
<feature type="region of interest" description="Disordered" evidence="1">
    <location>
        <begin position="58"/>
        <end position="98"/>
    </location>
</feature>
<evidence type="ECO:0000313" key="3">
    <source>
        <dbReference type="Proteomes" id="UP001307839"/>
    </source>
</evidence>
<evidence type="ECO:0000313" key="2">
    <source>
        <dbReference type="EMBL" id="MEE1866995.1"/>
    </source>
</evidence>
<evidence type="ECO:0000256" key="1">
    <source>
        <dbReference type="SAM" id="MobiDB-lite"/>
    </source>
</evidence>